<dbReference type="RefSeq" id="WP_311859385.1">
    <property type="nucleotide sequence ID" value="NZ_JARPYR010000002.1"/>
</dbReference>
<dbReference type="Proteomes" id="UP001256547">
    <property type="component" value="Unassembled WGS sequence"/>
</dbReference>
<protein>
    <submittedName>
        <fullName evidence="1">Uncharacterized protein</fullName>
    </submittedName>
</protein>
<dbReference type="Gene3D" id="3.30.1910.20">
    <property type="entry name" value="asparaginyl-tRNA synthetase, N-terminal domain"/>
    <property type="match status" value="1"/>
</dbReference>
<accession>A0ABU3ELC1</accession>
<name>A0ABU3ELC1_9ENTE</name>
<dbReference type="EMBL" id="JARPYR010000002">
    <property type="protein sequence ID" value="MDT2595640.1"/>
    <property type="molecule type" value="Genomic_DNA"/>
</dbReference>
<organism evidence="1 2">
    <name type="scientific">Enterococcus dongliensis</name>
    <dbReference type="NCBI Taxonomy" id="2559925"/>
    <lineage>
        <taxon>Bacteria</taxon>
        <taxon>Bacillati</taxon>
        <taxon>Bacillota</taxon>
        <taxon>Bacilli</taxon>
        <taxon>Lactobacillales</taxon>
        <taxon>Enterococcaceae</taxon>
        <taxon>Enterococcus</taxon>
    </lineage>
</organism>
<keyword evidence="2" id="KW-1185">Reference proteome</keyword>
<reference evidence="1 2" key="1">
    <citation type="submission" date="2023-03" db="EMBL/GenBank/DDBJ databases">
        <authorList>
            <person name="Shen W."/>
            <person name="Cai J."/>
        </authorList>
    </citation>
    <scope>NUCLEOTIDE SEQUENCE [LARGE SCALE GENOMIC DNA]</scope>
    <source>
        <strain evidence="1 2">P72-2</strain>
    </source>
</reference>
<proteinExistence type="predicted"/>
<sequence length="349" mass="38159">MELLKLIKNRISTEWKKTFNDNVDILNGITRDQNQKIDVVDKRIDNLVLHSGGESPNEVADARVNNQGETFKTLEERLLASENKHDVDVDDLRLVQLDQKNQLNQLNEVIRMLYNSNGADVSIYVSASKGNDQGGDGTEENPFQTIQTAVNQIPFINSSSTTIFVDSGVYLEDVKISNIIAPKINIRSLQMPVTGSTGIGDNELPVKIRSLWASNCSSQFFIYGLQFVDQINAPKIRFPYAAAITDSGTMTIEKCAFRENTKSIIDFRAVQTAGNSNLHVMRSDLKNQNVAFYADTGSELRVGGDNSGTGTNIVAMAENSTLRSMSGVSGTTATQTIGAGLIITKGTVL</sequence>
<dbReference type="SUPFAM" id="SSF51126">
    <property type="entry name" value="Pectin lyase-like"/>
    <property type="match status" value="1"/>
</dbReference>
<evidence type="ECO:0000313" key="1">
    <source>
        <dbReference type="EMBL" id="MDT2595640.1"/>
    </source>
</evidence>
<evidence type="ECO:0000313" key="2">
    <source>
        <dbReference type="Proteomes" id="UP001256547"/>
    </source>
</evidence>
<dbReference type="InterPro" id="IPR011050">
    <property type="entry name" value="Pectin_lyase_fold/virulence"/>
</dbReference>
<comment type="caution">
    <text evidence="1">The sequence shown here is derived from an EMBL/GenBank/DDBJ whole genome shotgun (WGS) entry which is preliminary data.</text>
</comment>
<gene>
    <name evidence="1" type="ORF">P7D39_01145</name>
</gene>